<reference evidence="2 3" key="1">
    <citation type="journal article" date="2016" name="Nat. Commun.">
        <title>Thousands of microbial genomes shed light on interconnected biogeochemical processes in an aquifer system.</title>
        <authorList>
            <person name="Anantharaman K."/>
            <person name="Brown C.T."/>
            <person name="Hug L.A."/>
            <person name="Sharon I."/>
            <person name="Castelle C.J."/>
            <person name="Probst A.J."/>
            <person name="Thomas B.C."/>
            <person name="Singh A."/>
            <person name="Wilkins M.J."/>
            <person name="Karaoz U."/>
            <person name="Brodie E.L."/>
            <person name="Williams K.H."/>
            <person name="Hubbard S.S."/>
            <person name="Banfield J.F."/>
        </authorList>
    </citation>
    <scope>NUCLEOTIDE SEQUENCE [LARGE SCALE GENOMIC DNA]</scope>
</reference>
<protein>
    <submittedName>
        <fullName evidence="2">Uncharacterized protein</fullName>
    </submittedName>
</protein>
<dbReference type="EMBL" id="MHTG01000013">
    <property type="protein sequence ID" value="OHA57479.1"/>
    <property type="molecule type" value="Genomic_DNA"/>
</dbReference>
<accession>A0A1G2QBJ6</accession>
<proteinExistence type="predicted"/>
<evidence type="ECO:0000313" key="2">
    <source>
        <dbReference type="EMBL" id="OHA57479.1"/>
    </source>
</evidence>
<name>A0A1G2QBJ6_9BACT</name>
<evidence type="ECO:0000313" key="3">
    <source>
        <dbReference type="Proteomes" id="UP000176494"/>
    </source>
</evidence>
<organism evidence="2 3">
    <name type="scientific">Candidatus Vogelbacteria bacterium GWA1_51_14</name>
    <dbReference type="NCBI Taxonomy" id="1802435"/>
    <lineage>
        <taxon>Bacteria</taxon>
        <taxon>Candidatus Vogeliibacteriota</taxon>
    </lineage>
</organism>
<evidence type="ECO:0000256" key="1">
    <source>
        <dbReference type="SAM" id="Phobius"/>
    </source>
</evidence>
<sequence>MFTFTIFALGIAVILTGLIAGLDYFSAPKVVQKKIRDDFRRVRSLLTDSGPKGLEGPFEDLSETVGNLPASAEIGGPRIRHRQKKLSAAMAKKKAKYRQTGGYPS</sequence>
<keyword evidence="1" id="KW-1133">Transmembrane helix</keyword>
<dbReference type="Proteomes" id="UP000176494">
    <property type="component" value="Unassembled WGS sequence"/>
</dbReference>
<keyword evidence="1" id="KW-0472">Membrane</keyword>
<feature type="transmembrane region" description="Helical" evidence="1">
    <location>
        <begin position="6"/>
        <end position="26"/>
    </location>
</feature>
<comment type="caution">
    <text evidence="2">The sequence shown here is derived from an EMBL/GenBank/DDBJ whole genome shotgun (WGS) entry which is preliminary data.</text>
</comment>
<gene>
    <name evidence="2" type="ORF">A2114_01635</name>
</gene>
<dbReference type="AlphaFoldDB" id="A0A1G2QBJ6"/>
<keyword evidence="1" id="KW-0812">Transmembrane</keyword>